<proteinExistence type="predicted"/>
<reference evidence="2 3" key="1">
    <citation type="submission" date="2018-09" db="EMBL/GenBank/DDBJ databases">
        <title>Phylogeny of the Shewanellaceae, and recommendation for two new genera, Pseudoshewanella and Parashewanella.</title>
        <authorList>
            <person name="Wang G."/>
        </authorList>
    </citation>
    <scope>NUCLEOTIDE SEQUENCE [LARGE SCALE GENOMIC DNA]</scope>
    <source>
        <strain evidence="2 3">C51</strain>
    </source>
</reference>
<dbReference type="AlphaFoldDB" id="A0A3L8PZ43"/>
<evidence type="ECO:0000256" key="1">
    <source>
        <dbReference type="SAM" id="SignalP"/>
    </source>
</evidence>
<dbReference type="Proteomes" id="UP000281474">
    <property type="component" value="Unassembled WGS sequence"/>
</dbReference>
<keyword evidence="3" id="KW-1185">Reference proteome</keyword>
<evidence type="ECO:0008006" key="4">
    <source>
        <dbReference type="Google" id="ProtNLM"/>
    </source>
</evidence>
<organism evidence="2 3">
    <name type="scientific">Parashewanella curva</name>
    <dbReference type="NCBI Taxonomy" id="2338552"/>
    <lineage>
        <taxon>Bacteria</taxon>
        <taxon>Pseudomonadati</taxon>
        <taxon>Pseudomonadota</taxon>
        <taxon>Gammaproteobacteria</taxon>
        <taxon>Alteromonadales</taxon>
        <taxon>Shewanellaceae</taxon>
        <taxon>Parashewanella</taxon>
    </lineage>
</organism>
<gene>
    <name evidence="2" type="ORF">D5018_05890</name>
</gene>
<comment type="caution">
    <text evidence="2">The sequence shown here is derived from an EMBL/GenBank/DDBJ whole genome shotgun (WGS) entry which is preliminary data.</text>
</comment>
<name>A0A3L8PZ43_9GAMM</name>
<dbReference type="EMBL" id="QZEI01000013">
    <property type="protein sequence ID" value="RLV60631.1"/>
    <property type="molecule type" value="Genomic_DNA"/>
</dbReference>
<feature type="signal peptide" evidence="1">
    <location>
        <begin position="1"/>
        <end position="18"/>
    </location>
</feature>
<evidence type="ECO:0000313" key="2">
    <source>
        <dbReference type="EMBL" id="RLV60631.1"/>
    </source>
</evidence>
<evidence type="ECO:0000313" key="3">
    <source>
        <dbReference type="Proteomes" id="UP000281474"/>
    </source>
</evidence>
<dbReference type="OrthoDB" id="9838596at2"/>
<dbReference type="RefSeq" id="WP_121838081.1">
    <property type="nucleotide sequence ID" value="NZ_ML014762.1"/>
</dbReference>
<sequence length="164" mass="18014">MKHSMLLGTMLVGSMTSASILASSLPCISDIQGNGTQNSPYVIKNNTRFCDLKFPESSTTYFIYQNSALAMGVFKLSYDDNGGRGTIDGHLEKQVRLSSLFPQTLSAKYKGTASNYEYYSISTMASGKWLMTISTDKSGPLEHADFSAFIFYGKSPNPYQFSAE</sequence>
<feature type="chain" id="PRO_5018100572" description="YtkA-like domain-containing protein" evidence="1">
    <location>
        <begin position="19"/>
        <end position="164"/>
    </location>
</feature>
<accession>A0A3L8PZ43</accession>
<protein>
    <recommendedName>
        <fullName evidence="4">YtkA-like domain-containing protein</fullName>
    </recommendedName>
</protein>
<keyword evidence="1" id="KW-0732">Signal</keyword>